<evidence type="ECO:0000313" key="7">
    <source>
        <dbReference type="EMBL" id="MDX8150275.1"/>
    </source>
</evidence>
<evidence type="ECO:0000256" key="2">
    <source>
        <dbReference type="ARBA" id="ARBA00010178"/>
    </source>
</evidence>
<sequence>MSVVERIDARGLGTTEAVEVAKRLRALAPGGETVAEPVARIVADVADRGDEALLQHVLRLDREGGSPAEPLVVPDHELDDAVAGLAPELRAALELAIANVGAVARATAHEDRDVELPQGQLVRVREVPVRRAAIYVPGGRAPYPSTVVMGVVTARAAGVDEVVLCSPSDDPVLRAASRLAGADRVYRMGGAHAVSALVHGTESVDPVDVLVGPGNLWVQEAKRQLSGRVGIDGFAGPSDLAVVADADADAELVALDLAAQGEHGAGSLVVLLTSDPVLADAVAQRLERGVGGGAPAAETGAAYAIALVDDAGAGLAVAEAFAPEHLELVGPTVEPLAEGVRSAGCLFVGPGAATAFGDYVVGSNHTLPTDGAARFASTLSARTFRRTMCEVHLRDAAEALAPAGAAIADAEGFVVHAASMRARQNGGTA</sequence>
<dbReference type="EMBL" id="JAXAVX010000001">
    <property type="protein sequence ID" value="MDX8150275.1"/>
    <property type="molecule type" value="Genomic_DNA"/>
</dbReference>
<evidence type="ECO:0000256" key="1">
    <source>
        <dbReference type="ARBA" id="ARBA00004940"/>
    </source>
</evidence>
<dbReference type="PANTHER" id="PTHR21256:SF2">
    <property type="entry name" value="HISTIDINE BIOSYNTHESIS TRIFUNCTIONAL PROTEIN"/>
    <property type="match status" value="1"/>
</dbReference>
<dbReference type="NCBIfam" id="TIGR00069">
    <property type="entry name" value="hisD"/>
    <property type="match status" value="1"/>
</dbReference>
<keyword evidence="4 5" id="KW-0560">Oxidoreductase</keyword>
<evidence type="ECO:0000256" key="4">
    <source>
        <dbReference type="ARBA" id="ARBA00023002"/>
    </source>
</evidence>
<comment type="similarity">
    <text evidence="2 5 6">Belongs to the histidinol dehydrogenase family.</text>
</comment>
<dbReference type="PRINTS" id="PR00083">
    <property type="entry name" value="HOLDHDRGNASE"/>
</dbReference>
<reference evidence="7 8" key="1">
    <citation type="submission" date="2023-11" db="EMBL/GenBank/DDBJ databases">
        <authorList>
            <person name="Xu M."/>
            <person name="Jiang T."/>
        </authorList>
    </citation>
    <scope>NUCLEOTIDE SEQUENCE [LARGE SCALE GENOMIC DNA]</scope>
    <source>
        <strain evidence="7 8">SD</strain>
    </source>
</reference>
<dbReference type="InterPro" id="IPR012131">
    <property type="entry name" value="Hstdl_DH"/>
</dbReference>
<dbReference type="Gene3D" id="3.40.50.1980">
    <property type="entry name" value="Nitrogenase molybdenum iron protein domain"/>
    <property type="match status" value="2"/>
</dbReference>
<evidence type="ECO:0000256" key="6">
    <source>
        <dbReference type="RuleBase" id="RU004175"/>
    </source>
</evidence>
<gene>
    <name evidence="7" type="primary">hisD</name>
    <name evidence="7" type="ORF">SK069_01590</name>
</gene>
<protein>
    <recommendedName>
        <fullName evidence="3">Histidinol dehydrogenase</fullName>
    </recommendedName>
</protein>
<dbReference type="PANTHER" id="PTHR21256">
    <property type="entry name" value="HISTIDINOL DEHYDROGENASE HDH"/>
    <property type="match status" value="1"/>
</dbReference>
<accession>A0ABU4VHF5</accession>
<dbReference type="Gene3D" id="1.20.5.1300">
    <property type="match status" value="1"/>
</dbReference>
<evidence type="ECO:0000256" key="5">
    <source>
        <dbReference type="PIRNR" id="PIRNR000099"/>
    </source>
</evidence>
<dbReference type="Proteomes" id="UP001277761">
    <property type="component" value="Unassembled WGS sequence"/>
</dbReference>
<comment type="caution">
    <text evidence="7">The sequence shown here is derived from an EMBL/GenBank/DDBJ whole genome shotgun (WGS) entry which is preliminary data.</text>
</comment>
<dbReference type="InterPro" id="IPR016161">
    <property type="entry name" value="Ald_DH/histidinol_DH"/>
</dbReference>
<dbReference type="GO" id="GO:0004399">
    <property type="term" value="F:histidinol dehydrogenase activity"/>
    <property type="evidence" value="ECO:0007669"/>
    <property type="project" value="UniProtKB-EC"/>
</dbReference>
<comment type="pathway">
    <text evidence="1">Amino-acid biosynthesis; L-histidine biosynthesis; L-histidine from 5-phospho-alpha-D-ribose 1-diphosphate: step 9/9.</text>
</comment>
<dbReference type="PIRSF" id="PIRSF000099">
    <property type="entry name" value="Histidinol_dh"/>
    <property type="match status" value="1"/>
</dbReference>
<dbReference type="RefSeq" id="WP_319952426.1">
    <property type="nucleotide sequence ID" value="NZ_JAXAVX010000001.1"/>
</dbReference>
<name>A0ABU4VHF5_9ACTN</name>
<dbReference type="InterPro" id="IPR022695">
    <property type="entry name" value="Histidinol_DH_monofunct"/>
</dbReference>
<organism evidence="7 8">
    <name type="scientific">Patulibacter brassicae</name>
    <dbReference type="NCBI Taxonomy" id="1705717"/>
    <lineage>
        <taxon>Bacteria</taxon>
        <taxon>Bacillati</taxon>
        <taxon>Actinomycetota</taxon>
        <taxon>Thermoleophilia</taxon>
        <taxon>Solirubrobacterales</taxon>
        <taxon>Patulibacteraceae</taxon>
        <taxon>Patulibacter</taxon>
    </lineage>
</organism>
<proteinExistence type="inferred from homology"/>
<dbReference type="CDD" id="cd06572">
    <property type="entry name" value="Histidinol_dh"/>
    <property type="match status" value="1"/>
</dbReference>
<dbReference type="Pfam" id="PF00815">
    <property type="entry name" value="Histidinol_dh"/>
    <property type="match status" value="1"/>
</dbReference>
<evidence type="ECO:0000256" key="3">
    <source>
        <dbReference type="ARBA" id="ARBA00016531"/>
    </source>
</evidence>
<keyword evidence="8" id="KW-1185">Reference proteome</keyword>
<dbReference type="SUPFAM" id="SSF53720">
    <property type="entry name" value="ALDH-like"/>
    <property type="match status" value="1"/>
</dbReference>
<evidence type="ECO:0000313" key="8">
    <source>
        <dbReference type="Proteomes" id="UP001277761"/>
    </source>
</evidence>